<dbReference type="Proteomes" id="UP000316217">
    <property type="component" value="Unassembled WGS sequence"/>
</dbReference>
<dbReference type="AlphaFoldDB" id="A0A429GVB6"/>
<comment type="caution">
    <text evidence="1">The sequence shown here is derived from an EMBL/GenBank/DDBJ whole genome shotgun (WGS) entry which is preliminary data.</text>
</comment>
<evidence type="ECO:0000313" key="3">
    <source>
        <dbReference type="Proteomes" id="UP000277582"/>
    </source>
</evidence>
<organism evidence="1 3">
    <name type="scientific">Candidatus Methanodesulfokora washburnensis</name>
    <dbReference type="NCBI Taxonomy" id="2478471"/>
    <lineage>
        <taxon>Archaea</taxon>
        <taxon>Thermoproteota</taxon>
        <taxon>Candidatus Korarchaeia</taxon>
        <taxon>Candidatus Korarchaeia incertae sedis</taxon>
        <taxon>Candidatus Methanodesulfokora</taxon>
    </lineage>
</organism>
<protein>
    <submittedName>
        <fullName evidence="1">Uncharacterized protein</fullName>
    </submittedName>
</protein>
<proteinExistence type="predicted"/>
<name>A0A429GVB6_9CREN</name>
<reference evidence="2 4" key="2">
    <citation type="journal article" date="2019" name="Nat. Microbiol.">
        <title>Wide diversity of methane and short-chain alkane metabolisms in uncultured archaea.</title>
        <authorList>
            <person name="Borrel G."/>
            <person name="Adam P.S."/>
            <person name="McKay L.J."/>
            <person name="Chen L.X."/>
            <person name="Sierra-Garcia I.N."/>
            <person name="Sieber C.M."/>
            <person name="Letourneur Q."/>
            <person name="Ghozlane A."/>
            <person name="Andersen G.L."/>
            <person name="Li W.J."/>
            <person name="Hallam S.J."/>
            <person name="Muyzer G."/>
            <person name="de Oliveira V.M."/>
            <person name="Inskeep W.P."/>
            <person name="Banfield J.F."/>
            <person name="Gribaldo S."/>
        </authorList>
    </citation>
    <scope>NUCLEOTIDE SEQUENCE [LARGE SCALE GENOMIC DNA]</scope>
    <source>
        <strain evidence="2">NM4</strain>
    </source>
</reference>
<dbReference type="EMBL" id="RXII01000120">
    <property type="protein sequence ID" value="RZN58303.1"/>
    <property type="molecule type" value="Genomic_DNA"/>
</dbReference>
<evidence type="ECO:0000313" key="1">
    <source>
        <dbReference type="EMBL" id="RSN77762.1"/>
    </source>
</evidence>
<dbReference type="Proteomes" id="UP000277582">
    <property type="component" value="Unassembled WGS sequence"/>
</dbReference>
<sequence length="75" mass="8549">MQDLDEIKGYLLSKGYVARNVDDRIELIKGEKKVIIYRRFPAILLLEGVERHVKGLGILSLEGLEKIKKAIEESP</sequence>
<evidence type="ECO:0000313" key="2">
    <source>
        <dbReference type="EMBL" id="RZN58303.1"/>
    </source>
</evidence>
<reference evidence="1 3" key="1">
    <citation type="submission" date="2018-10" db="EMBL/GenBank/DDBJ databases">
        <title>Co-occurring genomic capacity for anaerobic methane metabolism and dissimilatory sulfite reduction discovered in the Korarchaeota.</title>
        <authorList>
            <person name="Mckay L.J."/>
            <person name="Dlakic M."/>
            <person name="Fields M.W."/>
            <person name="Delmont T.O."/>
            <person name="Eren A.M."/>
            <person name="Jay Z.J."/>
            <person name="Klingelsmith K.B."/>
            <person name="Rusch D.B."/>
            <person name="Inskeep W.P."/>
        </authorList>
    </citation>
    <scope>NUCLEOTIDE SEQUENCE [LARGE SCALE GENOMIC DNA]</scope>
    <source>
        <strain evidence="1 3">MDKW</strain>
    </source>
</reference>
<keyword evidence="3" id="KW-1185">Reference proteome</keyword>
<accession>A0A429GVB6</accession>
<dbReference type="RefSeq" id="WP_125670377.1">
    <property type="nucleotide sequence ID" value="NZ_RCOS01000027.1"/>
</dbReference>
<dbReference type="EMBL" id="RCOS01000027">
    <property type="protein sequence ID" value="RSN77762.1"/>
    <property type="molecule type" value="Genomic_DNA"/>
</dbReference>
<gene>
    <name evidence="1" type="ORF">D6D85_01910</name>
    <name evidence="2" type="ORF">EF810_07550</name>
</gene>
<evidence type="ECO:0000313" key="4">
    <source>
        <dbReference type="Proteomes" id="UP000316217"/>
    </source>
</evidence>